<proteinExistence type="predicted"/>
<dbReference type="AlphaFoldDB" id="A0A239CBW5"/>
<reference evidence="1 2" key="1">
    <citation type="submission" date="2017-06" db="EMBL/GenBank/DDBJ databases">
        <authorList>
            <person name="Kim H.J."/>
            <person name="Triplett B.A."/>
        </authorList>
    </citation>
    <scope>NUCLEOTIDE SEQUENCE [LARGE SCALE GENOMIC DNA]</scope>
    <source>
        <strain evidence="1 2">DSM 29339</strain>
    </source>
</reference>
<sequence length="306" mass="33409">MTRTALILGPSGRFGGHTATAFAAAGWDVRRFDRRRDRLEDAARGVEVIVHGWHPPYHRWEAEVPGLTRKVIAAGRASGALVIVPGNVYPYGDTAPERLTADVPHAARNRLGQIRAEMNAAFRESGVRTLILRAGDFIDPAPSGLWFDRVLASRLSRGVFEYPGPMECRHAWAYLPDMARAAVALAERADSLDRFTDLPFPGFGVTGAEMHAAFERVLGRPLRARRMNWLPFQLAAPLWPMGRGLLEMSYLWRKPHYLDGTAFRAALPGFTGTPLDAAIASALRLEVGPDEAVARGGSGLLPGQAA</sequence>
<dbReference type="Gene3D" id="3.40.50.720">
    <property type="entry name" value="NAD(P)-binding Rossmann-like Domain"/>
    <property type="match status" value="1"/>
</dbReference>
<dbReference type="SUPFAM" id="SSF51735">
    <property type="entry name" value="NAD(P)-binding Rossmann-fold domains"/>
    <property type="match status" value="1"/>
</dbReference>
<protein>
    <submittedName>
        <fullName evidence="1">dTDP-4-dehydrorhamnose reductase</fullName>
    </submittedName>
</protein>
<dbReference type="InterPro" id="IPR036291">
    <property type="entry name" value="NAD(P)-bd_dom_sf"/>
</dbReference>
<evidence type="ECO:0000313" key="2">
    <source>
        <dbReference type="Proteomes" id="UP000198426"/>
    </source>
</evidence>
<name>A0A239CBW5_9RHOB</name>
<dbReference type="Proteomes" id="UP000198426">
    <property type="component" value="Unassembled WGS sequence"/>
</dbReference>
<dbReference type="RefSeq" id="WP_089230697.1">
    <property type="nucleotide sequence ID" value="NZ_FZOY01000001.1"/>
</dbReference>
<dbReference type="OrthoDB" id="7170465at2"/>
<accession>A0A239CBW5</accession>
<evidence type="ECO:0000313" key="1">
    <source>
        <dbReference type="EMBL" id="SNS17736.1"/>
    </source>
</evidence>
<keyword evidence="2" id="KW-1185">Reference proteome</keyword>
<gene>
    <name evidence="1" type="ORF">SAMN05421757_101208</name>
</gene>
<organism evidence="1 2">
    <name type="scientific">Tropicimonas sediminicola</name>
    <dbReference type="NCBI Taxonomy" id="1031541"/>
    <lineage>
        <taxon>Bacteria</taxon>
        <taxon>Pseudomonadati</taxon>
        <taxon>Pseudomonadota</taxon>
        <taxon>Alphaproteobacteria</taxon>
        <taxon>Rhodobacterales</taxon>
        <taxon>Roseobacteraceae</taxon>
        <taxon>Tropicimonas</taxon>
    </lineage>
</organism>
<dbReference type="EMBL" id="FZOY01000001">
    <property type="protein sequence ID" value="SNS17736.1"/>
    <property type="molecule type" value="Genomic_DNA"/>
</dbReference>